<dbReference type="SMART" id="SM00516">
    <property type="entry name" value="SEC14"/>
    <property type="match status" value="1"/>
</dbReference>
<dbReference type="InterPro" id="IPR036273">
    <property type="entry name" value="CRAL/TRIO_N_dom_sf"/>
</dbReference>
<dbReference type="SUPFAM" id="SSF46938">
    <property type="entry name" value="CRAL/TRIO N-terminal domain"/>
    <property type="match status" value="1"/>
</dbReference>
<dbReference type="Pfam" id="PF00650">
    <property type="entry name" value="CRAL_TRIO"/>
    <property type="match status" value="1"/>
</dbReference>
<evidence type="ECO:0000313" key="3">
    <source>
        <dbReference type="RefSeq" id="XP_015179975.1"/>
    </source>
</evidence>
<dbReference type="InterPro" id="IPR011074">
    <property type="entry name" value="CRAL/TRIO_N_dom"/>
</dbReference>
<dbReference type="Gene3D" id="1.20.5.1200">
    <property type="entry name" value="Alpha-tocopherol transfer"/>
    <property type="match status" value="1"/>
</dbReference>
<dbReference type="Proteomes" id="UP000694924">
    <property type="component" value="Unplaced"/>
</dbReference>
<proteinExistence type="predicted"/>
<gene>
    <name evidence="3" type="primary">LOC107068269</name>
</gene>
<evidence type="ECO:0000313" key="2">
    <source>
        <dbReference type="Proteomes" id="UP000694924"/>
    </source>
</evidence>
<dbReference type="PRINTS" id="PR00180">
    <property type="entry name" value="CRETINALDHBP"/>
</dbReference>
<dbReference type="InterPro" id="IPR001251">
    <property type="entry name" value="CRAL-TRIO_dom"/>
</dbReference>
<protein>
    <submittedName>
        <fullName evidence="3">Alpha-tocopherol transfer protein-like</fullName>
    </submittedName>
</protein>
<name>A0ABM1IID8_POLDO</name>
<feature type="domain" description="CRAL-TRIO" evidence="1">
    <location>
        <begin position="95"/>
        <end position="260"/>
    </location>
</feature>
<dbReference type="InterPro" id="IPR036865">
    <property type="entry name" value="CRAL-TRIO_dom_sf"/>
</dbReference>
<dbReference type="Gene3D" id="1.10.8.20">
    <property type="entry name" value="N-terminal domain of phosphatidylinositol transfer protein sec14p"/>
    <property type="match status" value="1"/>
</dbReference>
<dbReference type="GeneID" id="107068269"/>
<sequence>MTETKSYVCQLSQIERDYAAANLNETDDNRSQNIKEIREWILKHDNLHACTDDFFILRFLRTCKFNLEKTKYKLWNYYEQRCNIPEWYSNKDPFLPELQEMFKLGVFLPLRKLDNLGRLVILIRVAAHDPSKQKLENMLKASLMILDLAIRENESASLHGVVAILDLEGISLGHALQFPPSVIKKLVHAWQGCYPLRIQALEFINSPTYVNVVLNVFKSFMTNKLKERIHVHNRGKKTFLDKVQRDILPIEYGGTDGSINDLKDYWKNTVEENRMWFTVEESYKLIVNNV</sequence>
<dbReference type="PROSITE" id="PS50191">
    <property type="entry name" value="CRAL_TRIO"/>
    <property type="match status" value="1"/>
</dbReference>
<evidence type="ECO:0000259" key="1">
    <source>
        <dbReference type="PROSITE" id="PS50191"/>
    </source>
</evidence>
<dbReference type="PANTHER" id="PTHR10174:SF224">
    <property type="entry name" value="RETINOL-BINDING PROTEIN PINTA"/>
    <property type="match status" value="1"/>
</dbReference>
<dbReference type="SMART" id="SM01100">
    <property type="entry name" value="CRAL_TRIO_N"/>
    <property type="match status" value="1"/>
</dbReference>
<accession>A0ABM1IID8</accession>
<organism evidence="2 3">
    <name type="scientific">Polistes dominula</name>
    <name type="common">European paper wasp</name>
    <name type="synonym">Vespa dominula</name>
    <dbReference type="NCBI Taxonomy" id="743375"/>
    <lineage>
        <taxon>Eukaryota</taxon>
        <taxon>Metazoa</taxon>
        <taxon>Ecdysozoa</taxon>
        <taxon>Arthropoda</taxon>
        <taxon>Hexapoda</taxon>
        <taxon>Insecta</taxon>
        <taxon>Pterygota</taxon>
        <taxon>Neoptera</taxon>
        <taxon>Endopterygota</taxon>
        <taxon>Hymenoptera</taxon>
        <taxon>Apocrita</taxon>
        <taxon>Aculeata</taxon>
        <taxon>Vespoidea</taxon>
        <taxon>Vespidae</taxon>
        <taxon>Polistinae</taxon>
        <taxon>Polistini</taxon>
        <taxon>Polistes</taxon>
    </lineage>
</organism>
<dbReference type="RefSeq" id="XP_015179975.1">
    <property type="nucleotide sequence ID" value="XM_015324489.1"/>
</dbReference>
<keyword evidence="2" id="KW-1185">Reference proteome</keyword>
<dbReference type="SUPFAM" id="SSF52087">
    <property type="entry name" value="CRAL/TRIO domain"/>
    <property type="match status" value="1"/>
</dbReference>
<dbReference type="CDD" id="cd00170">
    <property type="entry name" value="SEC14"/>
    <property type="match status" value="1"/>
</dbReference>
<dbReference type="PANTHER" id="PTHR10174">
    <property type="entry name" value="ALPHA-TOCOPHEROL TRANSFER PROTEIN-RELATED"/>
    <property type="match status" value="1"/>
</dbReference>
<reference evidence="3" key="1">
    <citation type="submission" date="2025-08" db="UniProtKB">
        <authorList>
            <consortium name="RefSeq"/>
        </authorList>
    </citation>
    <scope>IDENTIFICATION</scope>
    <source>
        <tissue evidence="3">Whole body</tissue>
    </source>
</reference>
<dbReference type="Gene3D" id="3.40.525.10">
    <property type="entry name" value="CRAL-TRIO lipid binding domain"/>
    <property type="match status" value="1"/>
</dbReference>